<accession>A0ABQ3FCT8</accession>
<proteinExistence type="predicted"/>
<feature type="transmembrane region" description="Helical" evidence="1">
    <location>
        <begin position="218"/>
        <end position="236"/>
    </location>
</feature>
<reference evidence="3" key="1">
    <citation type="journal article" date="2019" name="Int. J. Syst. Evol. Microbiol.">
        <title>The Global Catalogue of Microorganisms (GCM) 10K type strain sequencing project: providing services to taxonomists for standard genome sequencing and annotation.</title>
        <authorList>
            <consortium name="The Broad Institute Genomics Platform"/>
            <consortium name="The Broad Institute Genome Sequencing Center for Infectious Disease"/>
            <person name="Wu L."/>
            <person name="Ma J."/>
        </authorList>
    </citation>
    <scope>NUCLEOTIDE SEQUENCE [LARGE SCALE GENOMIC DNA]</scope>
    <source>
        <strain evidence="3">KCTC 42082</strain>
    </source>
</reference>
<evidence type="ECO:0000313" key="3">
    <source>
        <dbReference type="Proteomes" id="UP000604243"/>
    </source>
</evidence>
<evidence type="ECO:0000256" key="1">
    <source>
        <dbReference type="SAM" id="Phobius"/>
    </source>
</evidence>
<keyword evidence="1" id="KW-0812">Transmembrane</keyword>
<name>A0ABQ3FCT8_9GAMM</name>
<keyword evidence="3" id="KW-1185">Reference proteome</keyword>
<dbReference type="Proteomes" id="UP000604243">
    <property type="component" value="Unassembled WGS sequence"/>
</dbReference>
<gene>
    <name evidence="2" type="ORF">GCM10010082_07300</name>
</gene>
<keyword evidence="1" id="KW-0472">Membrane</keyword>
<evidence type="ECO:0000313" key="2">
    <source>
        <dbReference type="EMBL" id="GHC18445.1"/>
    </source>
</evidence>
<protein>
    <recommendedName>
        <fullName evidence="4">5,10-methylene-tetrahydrofolate dehydrogenase</fullName>
    </recommendedName>
</protein>
<keyword evidence="1" id="KW-1133">Transmembrane helix</keyword>
<dbReference type="EMBL" id="BMZM01000001">
    <property type="protein sequence ID" value="GHC18445.1"/>
    <property type="molecule type" value="Genomic_DNA"/>
</dbReference>
<sequence>MGLIPAPELPELLVSLIIEELSDQLSNDVDDTCQWQLDSVTDPLIGAEDNTRDILSKARELSESRHWDYIICITDLPIFRNRQIVVAEVCEARGMGIISQPALGASPLRRRMAESIVQLVSELHHGSSEDARDREQKRQDNKGRGLLNWWRRHNARDLMRLRLSERVAPIKRVNVHDDQQDIDVRFVSARRLPGACKLLGGMVRANRPWTIFPTFRKIIAVAFATGAYGLIFPTLWRLSDAYEPLRFAALMMAAMIAMVGWIILDHGLWEPQRHPQAFPMARLYNLTTLITLSMGVVFYYVSLLVLFLGAVALFVPSSLLASTLEHDIGLMDYLSLAWLTTSVATVAGALGAGLESDETVRSATYGYRQKARQKRARELAEKAREQQEK</sequence>
<organism evidence="2 3">
    <name type="scientific">Kushneria pakistanensis</name>
    <dbReference type="NCBI Taxonomy" id="1508770"/>
    <lineage>
        <taxon>Bacteria</taxon>
        <taxon>Pseudomonadati</taxon>
        <taxon>Pseudomonadota</taxon>
        <taxon>Gammaproteobacteria</taxon>
        <taxon>Oceanospirillales</taxon>
        <taxon>Halomonadaceae</taxon>
        <taxon>Kushneria</taxon>
    </lineage>
</organism>
<feature type="transmembrane region" description="Helical" evidence="1">
    <location>
        <begin position="248"/>
        <end position="268"/>
    </location>
</feature>
<evidence type="ECO:0008006" key="4">
    <source>
        <dbReference type="Google" id="ProtNLM"/>
    </source>
</evidence>
<comment type="caution">
    <text evidence="2">The sequence shown here is derived from an EMBL/GenBank/DDBJ whole genome shotgun (WGS) entry which is preliminary data.</text>
</comment>
<feature type="transmembrane region" description="Helical" evidence="1">
    <location>
        <begin position="289"/>
        <end position="315"/>
    </location>
</feature>
<feature type="transmembrane region" description="Helical" evidence="1">
    <location>
        <begin position="335"/>
        <end position="354"/>
    </location>
</feature>